<proteinExistence type="predicted"/>
<name>A0A292YFJ2_9BACL</name>
<evidence type="ECO:0000313" key="1">
    <source>
        <dbReference type="EMBL" id="GAX88827.1"/>
    </source>
</evidence>
<dbReference type="EMBL" id="BDUF01000009">
    <property type="protein sequence ID" value="GAX88827.1"/>
    <property type="molecule type" value="Genomic_DNA"/>
</dbReference>
<protein>
    <submittedName>
        <fullName evidence="1">Uncharacterized protein</fullName>
    </submittedName>
</protein>
<gene>
    <name evidence="1" type="ORF">EFBL_0441</name>
</gene>
<sequence length="61" mass="6919">MGVHRFFARIAPSTGSDTRNQHSVAGFEIVDARADFFYNSDPFVSKRSALGYRRYVTAQDM</sequence>
<keyword evidence="2" id="KW-1185">Reference proteome</keyword>
<reference evidence="2" key="1">
    <citation type="submission" date="2017-07" db="EMBL/GenBank/DDBJ databases">
        <title>Draft genome sequence of Effusibacillus lacus strain skLN1.</title>
        <authorList>
            <person name="Watanabe M."/>
            <person name="Kojima H."/>
            <person name="Fukui M."/>
        </authorList>
    </citation>
    <scope>NUCLEOTIDE SEQUENCE [LARGE SCALE GENOMIC DNA]</scope>
    <source>
        <strain evidence="2">skLN1</strain>
    </source>
</reference>
<accession>A0A292YFJ2</accession>
<dbReference type="Proteomes" id="UP000217785">
    <property type="component" value="Unassembled WGS sequence"/>
</dbReference>
<evidence type="ECO:0000313" key="2">
    <source>
        <dbReference type="Proteomes" id="UP000217785"/>
    </source>
</evidence>
<comment type="caution">
    <text evidence="1">The sequence shown here is derived from an EMBL/GenBank/DDBJ whole genome shotgun (WGS) entry which is preliminary data.</text>
</comment>
<organism evidence="1 2">
    <name type="scientific">Effusibacillus lacus</name>
    <dbReference type="NCBI Taxonomy" id="1348429"/>
    <lineage>
        <taxon>Bacteria</taxon>
        <taxon>Bacillati</taxon>
        <taxon>Bacillota</taxon>
        <taxon>Bacilli</taxon>
        <taxon>Bacillales</taxon>
        <taxon>Alicyclobacillaceae</taxon>
        <taxon>Effusibacillus</taxon>
    </lineage>
</organism>
<dbReference type="AlphaFoldDB" id="A0A292YFJ2"/>